<keyword evidence="5" id="KW-1185">Reference proteome</keyword>
<evidence type="ECO:0000256" key="1">
    <source>
        <dbReference type="ARBA" id="ARBA00010088"/>
    </source>
</evidence>
<dbReference type="PANTHER" id="PTHR43248:SF25">
    <property type="entry name" value="AB HYDROLASE-1 DOMAIN-CONTAINING PROTEIN-RELATED"/>
    <property type="match status" value="1"/>
</dbReference>
<evidence type="ECO:0000259" key="3">
    <source>
        <dbReference type="Pfam" id="PF08386"/>
    </source>
</evidence>
<dbReference type="InterPro" id="IPR051601">
    <property type="entry name" value="Serine_prot/Carboxylest_S33"/>
</dbReference>
<evidence type="ECO:0000313" key="4">
    <source>
        <dbReference type="EMBL" id="KAJ4135112.1"/>
    </source>
</evidence>
<dbReference type="PANTHER" id="PTHR43248">
    <property type="entry name" value="2-SUCCINYL-6-HYDROXY-2,4-CYCLOHEXADIENE-1-CARBOXYLATE SYNTHASE"/>
    <property type="match status" value="1"/>
</dbReference>
<accession>A0ABQ8RH05</accession>
<keyword evidence="2" id="KW-0378">Hydrolase</keyword>
<dbReference type="InterPro" id="IPR013595">
    <property type="entry name" value="Pept_S33_TAP-like_C"/>
</dbReference>
<dbReference type="InterPro" id="IPR029058">
    <property type="entry name" value="AB_hydrolase_fold"/>
</dbReference>
<evidence type="ECO:0000256" key="2">
    <source>
        <dbReference type="ARBA" id="ARBA00022801"/>
    </source>
</evidence>
<dbReference type="Gene3D" id="3.40.50.1820">
    <property type="entry name" value="alpha/beta hydrolase"/>
    <property type="match status" value="1"/>
</dbReference>
<dbReference type="Proteomes" id="UP001152024">
    <property type="component" value="Unassembled WGS sequence"/>
</dbReference>
<name>A0ABQ8RH05_FUSEQ</name>
<proteinExistence type="inferred from homology"/>
<gene>
    <name evidence="4" type="ORF">NW768_004729</name>
</gene>
<organism evidence="4 5">
    <name type="scientific">Fusarium equiseti</name>
    <name type="common">Fusarium scirpi</name>
    <dbReference type="NCBI Taxonomy" id="61235"/>
    <lineage>
        <taxon>Eukaryota</taxon>
        <taxon>Fungi</taxon>
        <taxon>Dikarya</taxon>
        <taxon>Ascomycota</taxon>
        <taxon>Pezizomycotina</taxon>
        <taxon>Sordariomycetes</taxon>
        <taxon>Hypocreomycetidae</taxon>
        <taxon>Hypocreales</taxon>
        <taxon>Nectriaceae</taxon>
        <taxon>Fusarium</taxon>
        <taxon>Fusarium incarnatum-equiseti species complex</taxon>
    </lineage>
</organism>
<protein>
    <recommendedName>
        <fullName evidence="3">Peptidase S33 tripeptidyl aminopeptidase-like C-terminal domain-containing protein</fullName>
    </recommendedName>
</protein>
<dbReference type="SUPFAM" id="SSF53474">
    <property type="entry name" value="alpha/beta-Hydrolases"/>
    <property type="match status" value="1"/>
</dbReference>
<sequence>MKVQSFLLGNALLHSTQGLSLPDDVHAALTTRTNSKKSSIEWSECNLDFGTKKLNEAQKAFDCARLEVPLDYANSDNGKTIKLDLIRAKATKKPSKGSILFNPGGPGPSGVESLLTSGSDLLFASGGQHDIIAFDTRGTGRTLTFNCSAIAGQDESDLRRREFNTLPQVDLWDVIRGENWDSTGAQAQSCFDNNKDIGKYIGTPYIARDMMSIVDALGQGEKLNYWGISYGSILGQVVASMFPKRMGRILLDSNPKVDDYAAATWLSSVRDTERSIVNLFDDCVESGEELCSLANYHGKNTTGESLMNTFKDQLGIWTNRANSKENATESELVALALIKFKNLVLQELYNPINYPNLASRIEGLFKNNETAMLKPGGLNLESKWNPFVDQANNAIACGDSSFRAEVPDDLFSMYQALLAEASWGDTQMIGRFRCARWKFSAAEQIDLDKIRSVNTSYPVLVINGRYDPVTPLSGSWEVSAQFRRSRLVVHKGVGHGVINHSSNCTNAIIAEYFIDGKMPKLNTTCSPDMTAFEYADTLNNLIKQSEEKEAGDDE</sequence>
<evidence type="ECO:0000313" key="5">
    <source>
        <dbReference type="Proteomes" id="UP001152024"/>
    </source>
</evidence>
<reference evidence="4" key="1">
    <citation type="submission" date="2022-09" db="EMBL/GenBank/DDBJ databases">
        <title>Fusarium specimens isolated from Avocado Roots.</title>
        <authorList>
            <person name="Stajich J."/>
            <person name="Roper C."/>
            <person name="Heimlech-Rivalta G."/>
        </authorList>
    </citation>
    <scope>NUCLEOTIDE SEQUENCE</scope>
    <source>
        <strain evidence="4">CF00095</strain>
    </source>
</reference>
<dbReference type="EMBL" id="JAOQBH010000006">
    <property type="protein sequence ID" value="KAJ4135112.1"/>
    <property type="molecule type" value="Genomic_DNA"/>
</dbReference>
<comment type="caution">
    <text evidence="4">The sequence shown here is derived from an EMBL/GenBank/DDBJ whole genome shotgun (WGS) entry which is preliminary data.</text>
</comment>
<dbReference type="Pfam" id="PF08386">
    <property type="entry name" value="Abhydrolase_4"/>
    <property type="match status" value="1"/>
</dbReference>
<comment type="similarity">
    <text evidence="1">Belongs to the peptidase S33 family.</text>
</comment>
<feature type="domain" description="Peptidase S33 tripeptidyl aminopeptidase-like C-terminal" evidence="3">
    <location>
        <begin position="423"/>
        <end position="525"/>
    </location>
</feature>